<dbReference type="SUPFAM" id="SSF51126">
    <property type="entry name" value="Pectin lyase-like"/>
    <property type="match status" value="1"/>
</dbReference>
<protein>
    <recommendedName>
        <fullName evidence="2">Right handed beta helix domain-containing protein</fullName>
    </recommendedName>
</protein>
<sequence>MGFDRSLVLGWVLLAGGQAFAGQPVASEESLRQALRDAAGASSPVSVVLAEGVNIPVHQPLVYAGSQPLTIEGNGALLDAAHAGTFTMNTDGSAVTEDATLLFRTAASVTLRNLAVVNSATRGIVVTVPETATGEVRVSLEHVTVDRAALYGLHVDDNADAFDDGQKGSAAGIHLVLEDVLIRGAGTGALDFDGVRVDERGEGGIRAEFRRVRVENNGGDGIELDEAGPGDVQVSGQHVVLNDNGFYNDADLDDGFDIDEADEGNLIVELSDTGLNGNQDEGLDFDEAGDGDARVMITSLQARRTRGEAIKLDESGAGDLEVQLRQIRVEEGGDDGIQLTEQGPGQIQGELTDVKADRNRKFGIRIGQWLVEDETVTSEPSGSLRLRNVQLHGNGKGDEISTHQVRLN</sequence>
<organism evidence="1">
    <name type="scientific">Thermohahella caldifontis</name>
    <dbReference type="NCBI Taxonomy" id="3142973"/>
    <lineage>
        <taxon>Bacteria</taxon>
        <taxon>Pseudomonadati</taxon>
        <taxon>Pseudomonadota</taxon>
        <taxon>Gammaproteobacteria</taxon>
        <taxon>Oceanospirillales</taxon>
        <taxon>Hahellaceae</taxon>
        <taxon>Thermohahella</taxon>
    </lineage>
</organism>
<dbReference type="SMART" id="SM00710">
    <property type="entry name" value="PbH1"/>
    <property type="match status" value="8"/>
</dbReference>
<evidence type="ECO:0000313" key="1">
    <source>
        <dbReference type="EMBL" id="XDT72064.1"/>
    </source>
</evidence>
<dbReference type="RefSeq" id="WP_369601084.1">
    <property type="nucleotide sequence ID" value="NZ_CP154858.1"/>
</dbReference>
<dbReference type="EMBL" id="CP154858">
    <property type="protein sequence ID" value="XDT72064.1"/>
    <property type="molecule type" value="Genomic_DNA"/>
</dbReference>
<accession>A0AB39UVN4</accession>
<proteinExistence type="predicted"/>
<dbReference type="Gene3D" id="2.160.20.10">
    <property type="entry name" value="Single-stranded right-handed beta-helix, Pectin lyase-like"/>
    <property type="match status" value="1"/>
</dbReference>
<dbReference type="InterPro" id="IPR006626">
    <property type="entry name" value="PbH1"/>
</dbReference>
<dbReference type="InterPro" id="IPR011050">
    <property type="entry name" value="Pectin_lyase_fold/virulence"/>
</dbReference>
<dbReference type="AlphaFoldDB" id="A0AB39UVN4"/>
<evidence type="ECO:0008006" key="2">
    <source>
        <dbReference type="Google" id="ProtNLM"/>
    </source>
</evidence>
<dbReference type="InterPro" id="IPR012334">
    <property type="entry name" value="Pectin_lyas_fold"/>
</dbReference>
<name>A0AB39UVN4_9GAMM</name>
<dbReference type="KEGG" id="tcd:AAIA72_14885"/>
<reference evidence="1" key="1">
    <citation type="submission" date="2024-05" db="EMBL/GenBank/DDBJ databases">
        <title>Genome sequencing of novel strain.</title>
        <authorList>
            <person name="Ganbat D."/>
            <person name="Ganbat S."/>
            <person name="Lee S.-J."/>
        </authorList>
    </citation>
    <scope>NUCLEOTIDE SEQUENCE</scope>
    <source>
        <strain evidence="1">SMD15-11</strain>
    </source>
</reference>
<gene>
    <name evidence="1" type="ORF">AAIA72_14885</name>
</gene>